<organism evidence="3 4">
    <name type="scientific">Butyrivibrio hungatei</name>
    <dbReference type="NCBI Taxonomy" id="185008"/>
    <lineage>
        <taxon>Bacteria</taxon>
        <taxon>Bacillati</taxon>
        <taxon>Bacillota</taxon>
        <taxon>Clostridia</taxon>
        <taxon>Lachnospirales</taxon>
        <taxon>Lachnospiraceae</taxon>
        <taxon>Butyrivibrio</taxon>
    </lineage>
</organism>
<evidence type="ECO:0000259" key="2">
    <source>
        <dbReference type="PROSITE" id="PS51707"/>
    </source>
</evidence>
<dbReference type="SUPFAM" id="SSF55154">
    <property type="entry name" value="CYTH-like phosphatases"/>
    <property type="match status" value="1"/>
</dbReference>
<evidence type="ECO:0000313" key="4">
    <source>
        <dbReference type="Proteomes" id="UP000179284"/>
    </source>
</evidence>
<name>A0A1D9P3P0_9FIRM</name>
<dbReference type="AlphaFoldDB" id="A0A1D9P3P0"/>
<dbReference type="SMART" id="SM01118">
    <property type="entry name" value="CYTH"/>
    <property type="match status" value="1"/>
</dbReference>
<dbReference type="KEGG" id="bhu:bhn_I2175"/>
<accession>A0A1D9P3P0</accession>
<dbReference type="CDD" id="cd07761">
    <property type="entry name" value="CYTH-like_CthTTM-like"/>
    <property type="match status" value="1"/>
</dbReference>
<feature type="active site" description="Proton acceptor" evidence="1">
    <location>
        <position position="30"/>
    </location>
</feature>
<dbReference type="PIRSF" id="PIRSF016487">
    <property type="entry name" value="CYTH_UCP016487"/>
    <property type="match status" value="1"/>
</dbReference>
<dbReference type="InterPro" id="IPR033469">
    <property type="entry name" value="CYTH-like_dom_sf"/>
</dbReference>
<feature type="domain" description="CYTH" evidence="2">
    <location>
        <begin position="2"/>
        <end position="176"/>
    </location>
</feature>
<dbReference type="Gene3D" id="2.40.320.10">
    <property type="entry name" value="Hypothetical Protein Pfu-838710-001"/>
    <property type="match status" value="1"/>
</dbReference>
<dbReference type="PROSITE" id="PS51707">
    <property type="entry name" value="CYTH"/>
    <property type="match status" value="1"/>
</dbReference>
<dbReference type="Pfam" id="PF01928">
    <property type="entry name" value="CYTH"/>
    <property type="match status" value="1"/>
</dbReference>
<evidence type="ECO:0000256" key="1">
    <source>
        <dbReference type="PIRSR" id="PIRSR016487-1"/>
    </source>
</evidence>
<dbReference type="PANTHER" id="PTHR40114">
    <property type="entry name" value="SLR0698 PROTEIN"/>
    <property type="match status" value="1"/>
</dbReference>
<dbReference type="OrthoDB" id="9805588at2"/>
<dbReference type="Proteomes" id="UP000179284">
    <property type="component" value="Chromosome I"/>
</dbReference>
<evidence type="ECO:0000313" key="3">
    <source>
        <dbReference type="EMBL" id="AOZ97208.1"/>
    </source>
</evidence>
<reference evidence="4" key="1">
    <citation type="submission" date="2016-10" db="EMBL/GenBank/DDBJ databases">
        <title>The complete genome sequence of the rumen bacterium Butyrivibrio hungatei MB2003.</title>
        <authorList>
            <person name="Palevich N."/>
            <person name="Kelly W.J."/>
            <person name="Leahy S.C."/>
            <person name="Altermann E."/>
            <person name="Rakonjac J."/>
            <person name="Attwood G.T."/>
        </authorList>
    </citation>
    <scope>NUCLEOTIDE SEQUENCE [LARGE SCALE GENOMIC DNA]</scope>
    <source>
        <strain evidence="4">MB2003</strain>
    </source>
</reference>
<dbReference type="RefSeq" id="WP_071176827.1">
    <property type="nucleotide sequence ID" value="NZ_CP017831.1"/>
</dbReference>
<keyword evidence="4" id="KW-1185">Reference proteome</keyword>
<sequence length="176" mass="20390">MGLEIERKFTVTELPQDLDNYPFHIIEQGYLNVRPAIRVRREDDIYYMTYKGDNTLAKAGEIGKIEYNMPLDKASYDHMVEKADGNMIRKKRYLIPLNEDGFSTEYLSDHPDIHKKVKEKDIKIELDVFEAPFDGTIIAEVEFPDEESAAAYKPASWFVEDVTGQKEYSNAYMSAM</sequence>
<proteinExistence type="predicted"/>
<gene>
    <name evidence="3" type="ORF">bhn_I2175</name>
</gene>
<dbReference type="EMBL" id="CP017831">
    <property type="protein sequence ID" value="AOZ97208.1"/>
    <property type="molecule type" value="Genomic_DNA"/>
</dbReference>
<dbReference type="PANTHER" id="PTHR40114:SF1">
    <property type="entry name" value="SLR0698 PROTEIN"/>
    <property type="match status" value="1"/>
</dbReference>
<dbReference type="InterPro" id="IPR023577">
    <property type="entry name" value="CYTH_domain"/>
</dbReference>
<dbReference type="InterPro" id="IPR012042">
    <property type="entry name" value="NeuTTM/CthTTM-like"/>
</dbReference>
<protein>
    <recommendedName>
        <fullName evidence="2">CYTH domain-containing protein</fullName>
    </recommendedName>
</protein>